<sequence length="223" mass="24836">MKNLVTAILATLAVSACSKAPDNPVDITQIKTQSASKREIISLNQNWRFYKYDDTASADELIYDVRPKVKHFKDDKDADSKPTDAVKVKADKAILKPWILPTGNAFLADPAKRHKRPAGNPGGDFKFVQHDFNDSAWQQVNLPHDWAISGPFYQGENPEVGGGMGRLPSPGIAWYRKDLTINKSDLNKKIYLDIEGAMSYSMVWLNGNLVGGWPFGYQGKIIL</sequence>
<dbReference type="RefSeq" id="WP_350400239.1">
    <property type="nucleotide sequence ID" value="NZ_JBELOE010000051.1"/>
</dbReference>
<proteinExistence type="predicted"/>
<dbReference type="SUPFAM" id="SSF49785">
    <property type="entry name" value="Galactose-binding domain-like"/>
    <property type="match status" value="1"/>
</dbReference>
<gene>
    <name evidence="1" type="ORF">ABS311_00710</name>
</gene>
<name>A0ABV1RC02_9ALTE</name>
<reference evidence="1 2" key="1">
    <citation type="submission" date="2024-06" db="EMBL/GenBank/DDBJ databases">
        <authorList>
            <person name="Chen R.Y."/>
        </authorList>
    </citation>
    <scope>NUCLEOTIDE SEQUENCE [LARGE SCALE GENOMIC DNA]</scope>
    <source>
        <strain evidence="1 2">D2</strain>
    </source>
</reference>
<dbReference type="InterPro" id="IPR051913">
    <property type="entry name" value="GH2_Domain-Containing"/>
</dbReference>
<dbReference type="EMBL" id="JBELOE010000051">
    <property type="protein sequence ID" value="MER2490410.1"/>
    <property type="molecule type" value="Genomic_DNA"/>
</dbReference>
<comment type="caution">
    <text evidence="1">The sequence shown here is derived from an EMBL/GenBank/DDBJ whole genome shotgun (WGS) entry which is preliminary data.</text>
</comment>
<dbReference type="Proteomes" id="UP001467690">
    <property type="component" value="Unassembled WGS sequence"/>
</dbReference>
<dbReference type="InterPro" id="IPR008979">
    <property type="entry name" value="Galactose-bd-like_sf"/>
</dbReference>
<keyword evidence="2" id="KW-1185">Reference proteome</keyword>
<dbReference type="Gene3D" id="2.60.120.260">
    <property type="entry name" value="Galactose-binding domain-like"/>
    <property type="match status" value="1"/>
</dbReference>
<accession>A0ABV1RC02</accession>
<dbReference type="PANTHER" id="PTHR42732">
    <property type="entry name" value="BETA-GALACTOSIDASE"/>
    <property type="match status" value="1"/>
</dbReference>
<organism evidence="1 2">
    <name type="scientific">Catenovulum sediminis</name>
    <dbReference type="NCBI Taxonomy" id="1740262"/>
    <lineage>
        <taxon>Bacteria</taxon>
        <taxon>Pseudomonadati</taxon>
        <taxon>Pseudomonadota</taxon>
        <taxon>Gammaproteobacteria</taxon>
        <taxon>Alteromonadales</taxon>
        <taxon>Alteromonadaceae</taxon>
        <taxon>Catenovulum</taxon>
    </lineage>
</organism>
<dbReference type="PANTHER" id="PTHR42732:SF1">
    <property type="entry name" value="BETA-MANNOSIDASE"/>
    <property type="match status" value="1"/>
</dbReference>
<dbReference type="PROSITE" id="PS51257">
    <property type="entry name" value="PROKAR_LIPOPROTEIN"/>
    <property type="match status" value="1"/>
</dbReference>
<protein>
    <submittedName>
        <fullName evidence="1">Sugar-binding domain-containing protein</fullName>
    </submittedName>
</protein>
<evidence type="ECO:0000313" key="1">
    <source>
        <dbReference type="EMBL" id="MER2490410.1"/>
    </source>
</evidence>
<evidence type="ECO:0000313" key="2">
    <source>
        <dbReference type="Proteomes" id="UP001467690"/>
    </source>
</evidence>